<dbReference type="Pfam" id="PF05699">
    <property type="entry name" value="Dimer_Tnp_hAT"/>
    <property type="match status" value="1"/>
</dbReference>
<dbReference type="AlphaFoldDB" id="A0A4Y2T665"/>
<dbReference type="Proteomes" id="UP000499080">
    <property type="component" value="Unassembled WGS sequence"/>
</dbReference>
<feature type="domain" description="HAT C-terminal dimerisation" evidence="1">
    <location>
        <begin position="16"/>
        <end position="83"/>
    </location>
</feature>
<evidence type="ECO:0000313" key="3">
    <source>
        <dbReference type="Proteomes" id="UP000499080"/>
    </source>
</evidence>
<comment type="caution">
    <text evidence="2">The sequence shown here is derived from an EMBL/GenBank/DDBJ whole genome shotgun (WGS) entry which is preliminary data.</text>
</comment>
<dbReference type="PANTHER" id="PTHR46289:SF14">
    <property type="entry name" value="DUF4371 DOMAIN-CONTAINING PROTEIN"/>
    <property type="match status" value="1"/>
</dbReference>
<keyword evidence="3" id="KW-1185">Reference proteome</keyword>
<organism evidence="2 3">
    <name type="scientific">Araneus ventricosus</name>
    <name type="common">Orbweaver spider</name>
    <name type="synonym">Epeira ventricosa</name>
    <dbReference type="NCBI Taxonomy" id="182803"/>
    <lineage>
        <taxon>Eukaryota</taxon>
        <taxon>Metazoa</taxon>
        <taxon>Ecdysozoa</taxon>
        <taxon>Arthropoda</taxon>
        <taxon>Chelicerata</taxon>
        <taxon>Arachnida</taxon>
        <taxon>Araneae</taxon>
        <taxon>Araneomorphae</taxon>
        <taxon>Entelegynae</taxon>
        <taxon>Araneoidea</taxon>
        <taxon>Araneidae</taxon>
        <taxon>Araneus</taxon>
    </lineage>
</organism>
<dbReference type="OrthoDB" id="6437574at2759"/>
<accession>A0A4Y2T665</accession>
<dbReference type="PANTHER" id="PTHR46289">
    <property type="entry name" value="52 KDA REPRESSOR OF THE INHIBITOR OF THE PROTEIN KINASE-LIKE PROTEIN-RELATED"/>
    <property type="match status" value="1"/>
</dbReference>
<dbReference type="InterPro" id="IPR008906">
    <property type="entry name" value="HATC_C_dom"/>
</dbReference>
<sequence length="108" mass="12374">MLLSSRLPEKIKTPEQLLQFIVSYGDESVFPNLRIALQILLTITTSIARCKKSFSKLELILSYLRASMGQKRLCDLALLSIEKAVTEKTDFNEIINTFASLKERKVYF</sequence>
<proteinExistence type="predicted"/>
<evidence type="ECO:0000313" key="2">
    <source>
        <dbReference type="EMBL" id="GBN94889.1"/>
    </source>
</evidence>
<reference evidence="2 3" key="1">
    <citation type="journal article" date="2019" name="Sci. Rep.">
        <title>Orb-weaving spider Araneus ventricosus genome elucidates the spidroin gene catalogue.</title>
        <authorList>
            <person name="Kono N."/>
            <person name="Nakamura H."/>
            <person name="Ohtoshi R."/>
            <person name="Moran D.A.P."/>
            <person name="Shinohara A."/>
            <person name="Yoshida Y."/>
            <person name="Fujiwara M."/>
            <person name="Mori M."/>
            <person name="Tomita M."/>
            <person name="Arakawa K."/>
        </authorList>
    </citation>
    <scope>NUCLEOTIDE SEQUENCE [LARGE SCALE GENOMIC DNA]</scope>
</reference>
<dbReference type="EMBL" id="BGPR01025734">
    <property type="protein sequence ID" value="GBN94889.1"/>
    <property type="molecule type" value="Genomic_DNA"/>
</dbReference>
<evidence type="ECO:0000259" key="1">
    <source>
        <dbReference type="Pfam" id="PF05699"/>
    </source>
</evidence>
<protein>
    <recommendedName>
        <fullName evidence="1">HAT C-terminal dimerisation domain-containing protein</fullName>
    </recommendedName>
</protein>
<dbReference type="GO" id="GO:0046983">
    <property type="term" value="F:protein dimerization activity"/>
    <property type="evidence" value="ECO:0007669"/>
    <property type="project" value="InterPro"/>
</dbReference>
<dbReference type="InterPro" id="IPR052958">
    <property type="entry name" value="IFN-induced_PKR_regulator"/>
</dbReference>
<gene>
    <name evidence="2" type="ORF">AVEN_229659_1</name>
</gene>
<name>A0A4Y2T665_ARAVE</name>